<dbReference type="AlphaFoldDB" id="A0A1J4SFQ1"/>
<evidence type="ECO:0000259" key="2">
    <source>
        <dbReference type="Pfam" id="PF01558"/>
    </source>
</evidence>
<gene>
    <name evidence="3" type="ORF">AUJ66_04975</name>
</gene>
<dbReference type="InterPro" id="IPR051626">
    <property type="entry name" value="Oxidoreductase_gamma_subunit"/>
</dbReference>
<evidence type="ECO:0000313" key="3">
    <source>
        <dbReference type="EMBL" id="OIN96910.1"/>
    </source>
</evidence>
<reference evidence="3 4" key="1">
    <citation type="journal article" date="2016" name="Environ. Microbiol.">
        <title>Genomic resolution of a cold subsurface aquifer community provides metabolic insights for novel microbes adapted to high CO concentrations.</title>
        <authorList>
            <person name="Probst A.J."/>
            <person name="Castelle C.J."/>
            <person name="Singh A."/>
            <person name="Brown C.T."/>
            <person name="Anantharaman K."/>
            <person name="Sharon I."/>
            <person name="Hug L.A."/>
            <person name="Burstein D."/>
            <person name="Emerson J.B."/>
            <person name="Thomas B.C."/>
            <person name="Banfield J.F."/>
        </authorList>
    </citation>
    <scope>NUCLEOTIDE SEQUENCE [LARGE SCALE GENOMIC DNA]</scope>
    <source>
        <strain evidence="3">CG1_02_38_46</strain>
    </source>
</reference>
<name>A0A1J4SFQ1_9BACT</name>
<dbReference type="SUPFAM" id="SSF53323">
    <property type="entry name" value="Pyruvate-ferredoxin oxidoreductase, PFOR, domain III"/>
    <property type="match status" value="1"/>
</dbReference>
<dbReference type="InterPro" id="IPR011894">
    <property type="entry name" value="PorC_KorC"/>
</dbReference>
<dbReference type="Proteomes" id="UP000182278">
    <property type="component" value="Unassembled WGS sequence"/>
</dbReference>
<keyword evidence="3" id="KW-0670">Pyruvate</keyword>
<comment type="caution">
    <text evidence="3">The sequence shown here is derived from an EMBL/GenBank/DDBJ whole genome shotgun (WGS) entry which is preliminary data.</text>
</comment>
<dbReference type="EMBL" id="MNUO01000072">
    <property type="protein sequence ID" value="OIN96910.1"/>
    <property type="molecule type" value="Genomic_DNA"/>
</dbReference>
<dbReference type="Pfam" id="PF01558">
    <property type="entry name" value="POR"/>
    <property type="match status" value="1"/>
</dbReference>
<dbReference type="Gene3D" id="3.40.920.10">
    <property type="entry name" value="Pyruvate-ferredoxin oxidoreductase, PFOR, domain III"/>
    <property type="match status" value="1"/>
</dbReference>
<protein>
    <submittedName>
        <fullName evidence="3">Pyruvate synthase</fullName>
    </submittedName>
</protein>
<dbReference type="GO" id="GO:0016625">
    <property type="term" value="F:oxidoreductase activity, acting on the aldehyde or oxo group of donors, iron-sulfur protein as acceptor"/>
    <property type="evidence" value="ECO:0007669"/>
    <property type="project" value="InterPro"/>
</dbReference>
<dbReference type="NCBIfam" id="TIGR02175">
    <property type="entry name" value="PorC_KorC"/>
    <property type="match status" value="1"/>
</dbReference>
<dbReference type="InterPro" id="IPR019752">
    <property type="entry name" value="Pyrv/ketoisovalerate_OxRed_cat"/>
</dbReference>
<keyword evidence="1" id="KW-0560">Oxidoreductase</keyword>
<dbReference type="PANTHER" id="PTHR43366">
    <property type="entry name" value="PYRUVATE SYNTHASE SUBUNIT PORC"/>
    <property type="match status" value="1"/>
</dbReference>
<organism evidence="3 4">
    <name type="scientific">Candidatus Desantisbacteria bacterium CG1_02_38_46</name>
    <dbReference type="NCBI Taxonomy" id="1817893"/>
    <lineage>
        <taxon>Bacteria</taxon>
        <taxon>Candidatus Desantisiibacteriota</taxon>
    </lineage>
</organism>
<dbReference type="STRING" id="1817893.AUJ66_04975"/>
<accession>A0A1J4SFQ1</accession>
<dbReference type="PANTHER" id="PTHR43366:SF1">
    <property type="entry name" value="PYRUVATE SYNTHASE SUBUNIT PORC"/>
    <property type="match status" value="1"/>
</dbReference>
<evidence type="ECO:0000256" key="1">
    <source>
        <dbReference type="ARBA" id="ARBA00023002"/>
    </source>
</evidence>
<feature type="domain" description="Pyruvate/ketoisovalerate oxidoreductase catalytic" evidence="2">
    <location>
        <begin position="13"/>
        <end position="185"/>
    </location>
</feature>
<dbReference type="InterPro" id="IPR002869">
    <property type="entry name" value="Pyrv_flavodox_OxRed_cen"/>
</dbReference>
<evidence type="ECO:0000313" key="4">
    <source>
        <dbReference type="Proteomes" id="UP000182278"/>
    </source>
</evidence>
<sequence length="190" mass="20781">MQEIVEIRWHGRGGQGAVTAAKVLAEAALAEGKHIQAFPEYGPERMGAPVKAFDRLSDEYIKLHSQVYNPGIVVVIDHTLLGSVNVTEGLTEDGVLIVNSPKSPADIKKDLGLKSQKVYTVDATKISMETLRRFIPNTPMLGALVKSTGLVTLEKVLEEVKKMFGGKLKEEVIQGNLDAIKRAYEEVRGE</sequence>
<proteinExistence type="predicted"/>